<dbReference type="PANTHER" id="PTHR30373">
    <property type="entry name" value="UPF0603 PROTEIN YGCG"/>
    <property type="match status" value="1"/>
</dbReference>
<organism evidence="4 5">
    <name type="scientific">Hydromonas duriensis</name>
    <dbReference type="NCBI Taxonomy" id="1527608"/>
    <lineage>
        <taxon>Bacteria</taxon>
        <taxon>Pseudomonadati</taxon>
        <taxon>Pseudomonadota</taxon>
        <taxon>Betaproteobacteria</taxon>
        <taxon>Burkholderiales</taxon>
        <taxon>Burkholderiaceae</taxon>
        <taxon>Hydromonas</taxon>
    </lineage>
</organism>
<evidence type="ECO:0000313" key="4">
    <source>
        <dbReference type="EMBL" id="TDR31878.1"/>
    </source>
</evidence>
<evidence type="ECO:0000256" key="1">
    <source>
        <dbReference type="SAM" id="MobiDB-lite"/>
    </source>
</evidence>
<reference evidence="4 5" key="1">
    <citation type="submission" date="2019-03" db="EMBL/GenBank/DDBJ databases">
        <title>Genomic Encyclopedia of Type Strains, Phase IV (KMG-IV): sequencing the most valuable type-strain genomes for metagenomic binning, comparative biology and taxonomic classification.</title>
        <authorList>
            <person name="Goeker M."/>
        </authorList>
    </citation>
    <scope>NUCLEOTIDE SEQUENCE [LARGE SCALE GENOMIC DNA]</scope>
    <source>
        <strain evidence="4 5">DSM 102852</strain>
    </source>
</reference>
<protein>
    <recommendedName>
        <fullName evidence="3">TPM domain-containing protein</fullName>
    </recommendedName>
</protein>
<evidence type="ECO:0000313" key="5">
    <source>
        <dbReference type="Proteomes" id="UP000294480"/>
    </source>
</evidence>
<dbReference type="OrthoDB" id="9810918at2"/>
<feature type="region of interest" description="Disordered" evidence="1">
    <location>
        <begin position="315"/>
        <end position="335"/>
    </location>
</feature>
<feature type="transmembrane region" description="Helical" evidence="2">
    <location>
        <begin position="252"/>
        <end position="270"/>
    </location>
</feature>
<dbReference type="Gene3D" id="3.10.310.50">
    <property type="match status" value="1"/>
</dbReference>
<keyword evidence="5" id="KW-1185">Reference proteome</keyword>
<gene>
    <name evidence="4" type="ORF">DFR44_10795</name>
</gene>
<accession>A0A4R6Y8Z4</accession>
<name>A0A4R6Y8Z4_9BURK</name>
<keyword evidence="2" id="KW-0812">Transmembrane</keyword>
<dbReference type="InterPro" id="IPR007621">
    <property type="entry name" value="TPM_dom"/>
</dbReference>
<keyword evidence="2" id="KW-1133">Transmembrane helix</keyword>
<proteinExistence type="predicted"/>
<dbReference type="EMBL" id="SNZE01000007">
    <property type="protein sequence ID" value="TDR31878.1"/>
    <property type="molecule type" value="Genomic_DNA"/>
</dbReference>
<evidence type="ECO:0000259" key="3">
    <source>
        <dbReference type="Pfam" id="PF04536"/>
    </source>
</evidence>
<evidence type="ECO:0000256" key="2">
    <source>
        <dbReference type="SAM" id="Phobius"/>
    </source>
</evidence>
<sequence>MAAKEPYRRRKYFHMKKITYRWFYRVLPLLLSWTLLFSTIQVARAQNLQAIPPLTALVMDETNTLSAAELDRLDAKLKTYEKNKGSQIGILIVPTTAPEDVFSYAQRAAETYKLGRKGVGDGVLIVVAKNDRKMHLYVMRALEGAIPDAYAKRIINEQMQPAFRQGQFAAGLDAATTQIEKLLDGEQLPPPTATAAQNKNNDTNDVWTPLLMLTLAASFIGSGIAKSTNRLLVVPTAAAITGFIALDMTSLISVAALIAGIVGLAITIFGKHYTQLATQRSSTRSRFNQNSSRQGHDVFWGDGFGGRGHGGFSGGGWGGSGGGGDAGGGGASGGW</sequence>
<feature type="domain" description="TPM" evidence="3">
    <location>
        <begin position="58"/>
        <end position="181"/>
    </location>
</feature>
<dbReference type="AlphaFoldDB" id="A0A4R6Y8Z4"/>
<dbReference type="Pfam" id="PF04536">
    <property type="entry name" value="TPM_phosphatase"/>
    <property type="match status" value="1"/>
</dbReference>
<dbReference type="Proteomes" id="UP000294480">
    <property type="component" value="Unassembled WGS sequence"/>
</dbReference>
<keyword evidence="2" id="KW-0472">Membrane</keyword>
<dbReference type="PANTHER" id="PTHR30373:SF2">
    <property type="entry name" value="UPF0603 PROTEIN YGCG"/>
    <property type="match status" value="1"/>
</dbReference>
<comment type="caution">
    <text evidence="4">The sequence shown here is derived from an EMBL/GenBank/DDBJ whole genome shotgun (WGS) entry which is preliminary data.</text>
</comment>